<dbReference type="Gene3D" id="1.10.443.10">
    <property type="entry name" value="Intergrase catalytic core"/>
    <property type="match status" value="1"/>
</dbReference>
<sequence>MPSGGVIGHELERVDGLDDFGLERSRLAIELSSSDVRETQSHVGDTIRSPNLNPGDDVREVMLDQEQAEVVLDYLERYEYASLPHVTLALLWHTMMRLGAAQSLDLGDYSPEAQCLTVEHRPETGTPIKKGSQGERLVALSGELCMLLGDWYAISGRT</sequence>
<accession>A0ABD5SXM9</accession>
<reference evidence="2 3" key="1">
    <citation type="journal article" date="2019" name="Int. J. Syst. Evol. Microbiol.">
        <title>The Global Catalogue of Microorganisms (GCM) 10K type strain sequencing project: providing services to taxonomists for standard genome sequencing and annotation.</title>
        <authorList>
            <consortium name="The Broad Institute Genomics Platform"/>
            <consortium name="The Broad Institute Genome Sequencing Center for Infectious Disease"/>
            <person name="Wu L."/>
            <person name="Ma J."/>
        </authorList>
    </citation>
    <scope>NUCLEOTIDE SEQUENCE [LARGE SCALE GENOMIC DNA]</scope>
    <source>
        <strain evidence="2 3">LMG 29247</strain>
    </source>
</reference>
<evidence type="ECO:0000256" key="1">
    <source>
        <dbReference type="ARBA" id="ARBA00023172"/>
    </source>
</evidence>
<dbReference type="RefSeq" id="WP_273740856.1">
    <property type="nucleotide sequence ID" value="NZ_JAQIVI010000466.1"/>
</dbReference>
<dbReference type="AlphaFoldDB" id="A0ABD5SXM9"/>
<evidence type="ECO:0000313" key="3">
    <source>
        <dbReference type="Proteomes" id="UP001596383"/>
    </source>
</evidence>
<comment type="caution">
    <text evidence="2">The sequence shown here is derived from an EMBL/GenBank/DDBJ whole genome shotgun (WGS) entry which is preliminary data.</text>
</comment>
<dbReference type="GO" id="GO:0006310">
    <property type="term" value="P:DNA recombination"/>
    <property type="evidence" value="ECO:0007669"/>
    <property type="project" value="UniProtKB-KW"/>
</dbReference>
<name>A0ABD5SXM9_9EURY</name>
<organism evidence="2 3">
    <name type="scientific">Natrinema soli</name>
    <dbReference type="NCBI Taxonomy" id="1930624"/>
    <lineage>
        <taxon>Archaea</taxon>
        <taxon>Methanobacteriati</taxon>
        <taxon>Methanobacteriota</taxon>
        <taxon>Stenosarchaea group</taxon>
        <taxon>Halobacteria</taxon>
        <taxon>Halobacteriales</taxon>
        <taxon>Natrialbaceae</taxon>
        <taxon>Natrinema</taxon>
    </lineage>
</organism>
<proteinExistence type="predicted"/>
<evidence type="ECO:0008006" key="4">
    <source>
        <dbReference type="Google" id="ProtNLM"/>
    </source>
</evidence>
<dbReference type="InterPro" id="IPR011010">
    <property type="entry name" value="DNA_brk_join_enz"/>
</dbReference>
<gene>
    <name evidence="2" type="ORF">ACFQE6_24290</name>
</gene>
<protein>
    <recommendedName>
        <fullName evidence="4">Tyr recombinase domain-containing protein</fullName>
    </recommendedName>
</protein>
<dbReference type="EMBL" id="JBHSWV010000466">
    <property type="protein sequence ID" value="MFC6768003.1"/>
    <property type="molecule type" value="Genomic_DNA"/>
</dbReference>
<keyword evidence="1" id="KW-0233">DNA recombination</keyword>
<evidence type="ECO:0000313" key="2">
    <source>
        <dbReference type="EMBL" id="MFC6768003.1"/>
    </source>
</evidence>
<dbReference type="InterPro" id="IPR013762">
    <property type="entry name" value="Integrase-like_cat_sf"/>
</dbReference>
<dbReference type="SUPFAM" id="SSF56349">
    <property type="entry name" value="DNA breaking-rejoining enzymes"/>
    <property type="match status" value="1"/>
</dbReference>
<keyword evidence="3" id="KW-1185">Reference proteome</keyword>
<dbReference type="Proteomes" id="UP001596383">
    <property type="component" value="Unassembled WGS sequence"/>
</dbReference>